<dbReference type="Pfam" id="PF04082">
    <property type="entry name" value="Fungal_trans"/>
    <property type="match status" value="1"/>
</dbReference>
<dbReference type="SUPFAM" id="SSF57701">
    <property type="entry name" value="Zn2/Cys6 DNA-binding domain"/>
    <property type="match status" value="1"/>
</dbReference>
<accession>A0A6A6ZXN0</accession>
<dbReference type="InterPro" id="IPR001138">
    <property type="entry name" value="Zn2Cys6_DnaBD"/>
</dbReference>
<feature type="domain" description="Zn(2)-C6 fungal-type" evidence="4">
    <location>
        <begin position="16"/>
        <end position="49"/>
    </location>
</feature>
<protein>
    <recommendedName>
        <fullName evidence="4">Zn(2)-C6 fungal-type domain-containing protein</fullName>
    </recommendedName>
</protein>
<feature type="non-terminal residue" evidence="5">
    <location>
        <position position="523"/>
    </location>
</feature>
<dbReference type="AlphaFoldDB" id="A0A6A6ZXN0"/>
<feature type="compositionally biased region" description="Basic and acidic residues" evidence="3">
    <location>
        <begin position="94"/>
        <end position="104"/>
    </location>
</feature>
<dbReference type="SMART" id="SM00906">
    <property type="entry name" value="Fungal_trans"/>
    <property type="match status" value="1"/>
</dbReference>
<organism evidence="5 6">
    <name type="scientific">Ophiobolus disseminans</name>
    <dbReference type="NCBI Taxonomy" id="1469910"/>
    <lineage>
        <taxon>Eukaryota</taxon>
        <taxon>Fungi</taxon>
        <taxon>Dikarya</taxon>
        <taxon>Ascomycota</taxon>
        <taxon>Pezizomycotina</taxon>
        <taxon>Dothideomycetes</taxon>
        <taxon>Pleosporomycetidae</taxon>
        <taxon>Pleosporales</taxon>
        <taxon>Pleosporineae</taxon>
        <taxon>Phaeosphaeriaceae</taxon>
        <taxon>Ophiobolus</taxon>
    </lineage>
</organism>
<dbReference type="PROSITE" id="PS00463">
    <property type="entry name" value="ZN2_CY6_FUNGAL_1"/>
    <property type="match status" value="1"/>
</dbReference>
<evidence type="ECO:0000256" key="1">
    <source>
        <dbReference type="ARBA" id="ARBA00022723"/>
    </source>
</evidence>
<dbReference type="CDD" id="cd12148">
    <property type="entry name" value="fungal_TF_MHR"/>
    <property type="match status" value="1"/>
</dbReference>
<dbReference type="GO" id="GO:0000981">
    <property type="term" value="F:DNA-binding transcription factor activity, RNA polymerase II-specific"/>
    <property type="evidence" value="ECO:0007669"/>
    <property type="project" value="InterPro"/>
</dbReference>
<sequence length="523" mass="58850">MEPTAKRRKVRKGTQSCWECKKRKVRCIFALPTNTVCNNCVRRKTTCISQEYVADPDSPPQKLSHGIEARLSRVEDLLERLIAQGGQPLQSDSIAKERQYRTTESRNSLSLSSHNGDTPVLFLEGLPTPARTLQMTETPLTNHYTGLAHDLVAAWPTQQDLAQIYALPVGLATHLHMTICAESPETRQAPLSSRNMLQLPPPGSHPVLIVRKLLYLASLLQGALSTSDMLAPSRQHFREILSRVFDTATRLVTTNDELTASVEGLDCILIEAMIFNYSGYLHRAWMAIRRATAVAQMMGLHRNSRSISPKFLDPTTKTSFAPNEVIFVVFNMDCYLSVMLGLPRSSFETKALIPEAIAECQPIERLGRMLCVIADRILERKDGTSIIKQAADIPEIDQLLQDAAATMPPQWWLIPDFRHSAKDAASSYQEIGRVNYQLAYHHLVLRLHLPFMLHSCQHSEYDHSKLTVVTTCRDILSLYIAFRTWNDGRFYCRGMDYIASMAFTMLCVAHVSARSLDNPVQGN</sequence>
<feature type="region of interest" description="Disordered" evidence="3">
    <location>
        <begin position="92"/>
        <end position="113"/>
    </location>
</feature>
<evidence type="ECO:0000313" key="5">
    <source>
        <dbReference type="EMBL" id="KAF2825802.1"/>
    </source>
</evidence>
<dbReference type="PANTHER" id="PTHR47840:SF4">
    <property type="entry name" value="ZN(II)2CYS6 TRANSCRIPTION FACTOR (EUROFUNG)"/>
    <property type="match status" value="1"/>
</dbReference>
<evidence type="ECO:0000256" key="2">
    <source>
        <dbReference type="ARBA" id="ARBA00023242"/>
    </source>
</evidence>
<gene>
    <name evidence="5" type="ORF">CC86DRAFT_324442</name>
</gene>
<dbReference type="OrthoDB" id="5392779at2759"/>
<dbReference type="InterPro" id="IPR036864">
    <property type="entry name" value="Zn2-C6_fun-type_DNA-bd_sf"/>
</dbReference>
<reference evidence="5" key="1">
    <citation type="journal article" date="2020" name="Stud. Mycol.">
        <title>101 Dothideomycetes genomes: a test case for predicting lifestyles and emergence of pathogens.</title>
        <authorList>
            <person name="Haridas S."/>
            <person name="Albert R."/>
            <person name="Binder M."/>
            <person name="Bloem J."/>
            <person name="Labutti K."/>
            <person name="Salamov A."/>
            <person name="Andreopoulos B."/>
            <person name="Baker S."/>
            <person name="Barry K."/>
            <person name="Bills G."/>
            <person name="Bluhm B."/>
            <person name="Cannon C."/>
            <person name="Castanera R."/>
            <person name="Culley D."/>
            <person name="Daum C."/>
            <person name="Ezra D."/>
            <person name="Gonzalez J."/>
            <person name="Henrissat B."/>
            <person name="Kuo A."/>
            <person name="Liang C."/>
            <person name="Lipzen A."/>
            <person name="Lutzoni F."/>
            <person name="Magnuson J."/>
            <person name="Mondo S."/>
            <person name="Nolan M."/>
            <person name="Ohm R."/>
            <person name="Pangilinan J."/>
            <person name="Park H.-J."/>
            <person name="Ramirez L."/>
            <person name="Alfaro M."/>
            <person name="Sun H."/>
            <person name="Tritt A."/>
            <person name="Yoshinaga Y."/>
            <person name="Zwiers L.-H."/>
            <person name="Turgeon B."/>
            <person name="Goodwin S."/>
            <person name="Spatafora J."/>
            <person name="Crous P."/>
            <person name="Grigoriev I."/>
        </authorList>
    </citation>
    <scope>NUCLEOTIDE SEQUENCE</scope>
    <source>
        <strain evidence="5">CBS 113818</strain>
    </source>
</reference>
<dbReference type="SMART" id="SM00066">
    <property type="entry name" value="GAL4"/>
    <property type="match status" value="1"/>
</dbReference>
<dbReference type="CDD" id="cd00067">
    <property type="entry name" value="GAL4"/>
    <property type="match status" value="1"/>
</dbReference>
<keyword evidence="1" id="KW-0479">Metal-binding</keyword>
<evidence type="ECO:0000313" key="6">
    <source>
        <dbReference type="Proteomes" id="UP000799424"/>
    </source>
</evidence>
<dbReference type="GO" id="GO:0006351">
    <property type="term" value="P:DNA-templated transcription"/>
    <property type="evidence" value="ECO:0007669"/>
    <property type="project" value="InterPro"/>
</dbReference>
<evidence type="ECO:0000256" key="3">
    <source>
        <dbReference type="SAM" id="MobiDB-lite"/>
    </source>
</evidence>
<dbReference type="InterPro" id="IPR007219">
    <property type="entry name" value="XnlR_reg_dom"/>
</dbReference>
<dbReference type="EMBL" id="MU006227">
    <property type="protein sequence ID" value="KAF2825802.1"/>
    <property type="molecule type" value="Genomic_DNA"/>
</dbReference>
<proteinExistence type="predicted"/>
<keyword evidence="6" id="KW-1185">Reference proteome</keyword>
<dbReference type="Gene3D" id="4.10.240.10">
    <property type="entry name" value="Zn(2)-C6 fungal-type DNA-binding domain"/>
    <property type="match status" value="1"/>
</dbReference>
<evidence type="ECO:0000259" key="4">
    <source>
        <dbReference type="PROSITE" id="PS50048"/>
    </source>
</evidence>
<name>A0A6A6ZXN0_9PLEO</name>
<dbReference type="GO" id="GO:0008270">
    <property type="term" value="F:zinc ion binding"/>
    <property type="evidence" value="ECO:0007669"/>
    <property type="project" value="InterPro"/>
</dbReference>
<dbReference type="PROSITE" id="PS50048">
    <property type="entry name" value="ZN2_CY6_FUNGAL_2"/>
    <property type="match status" value="1"/>
</dbReference>
<keyword evidence="2" id="KW-0539">Nucleus</keyword>
<dbReference type="Pfam" id="PF00172">
    <property type="entry name" value="Zn_clus"/>
    <property type="match status" value="1"/>
</dbReference>
<dbReference type="PANTHER" id="PTHR47840">
    <property type="entry name" value="ZN(II)2CYS6 TRANSCRIPTION FACTOR (EUROFUNG)-RELATED"/>
    <property type="match status" value="1"/>
</dbReference>
<dbReference type="Proteomes" id="UP000799424">
    <property type="component" value="Unassembled WGS sequence"/>
</dbReference>
<dbReference type="GO" id="GO:0003677">
    <property type="term" value="F:DNA binding"/>
    <property type="evidence" value="ECO:0007669"/>
    <property type="project" value="InterPro"/>
</dbReference>